<evidence type="ECO:0000256" key="10">
    <source>
        <dbReference type="SAM" id="SignalP"/>
    </source>
</evidence>
<dbReference type="SMART" id="SM00406">
    <property type="entry name" value="IGv"/>
    <property type="match status" value="1"/>
</dbReference>
<dbReference type="InterPro" id="IPR003599">
    <property type="entry name" value="Ig_sub"/>
</dbReference>
<dbReference type="GO" id="GO:0001817">
    <property type="term" value="P:regulation of cytokine production"/>
    <property type="evidence" value="ECO:0007669"/>
    <property type="project" value="TreeGrafter"/>
</dbReference>
<evidence type="ECO:0000256" key="2">
    <source>
        <dbReference type="ARBA" id="ARBA00022692"/>
    </source>
</evidence>
<accession>A0A8T1SBP3</accession>
<dbReference type="PANTHER" id="PTHR24100:SF145">
    <property type="entry name" value="CD276 ANTIGEN"/>
    <property type="match status" value="1"/>
</dbReference>
<dbReference type="InterPro" id="IPR007110">
    <property type="entry name" value="Ig-like_dom"/>
</dbReference>
<keyword evidence="4" id="KW-1133">Transmembrane helix</keyword>
<sequence length="374" mass="39658">MCPGLCSPVFLFLVWGAHWGLITAESPVTAQFGGDVTLSCLFPSQPGMNLQRLTLTWQKERVGAEALVVHSHYYGREQLAKQDEVYRNRTQLDPEGLAQGNGSLTLRGVRTQDEGVYLCHVTSELGTTSETRQVTVMAPYSEPHLTLDLSFRLGHTLLTFSSGGGYPRASVAWRDGMGTNLTELSSTTESVDARGLYTLYSELAVPVGRSANLTVLLVTAVGQETPVQHITVPAGPRHRCSQVWLLVACLGTVTLSVIVAARILRPPVNGTCGRCSESCFAGTRDVEDPSPQIQPGPGACPALGTPTPGLGADLPAAPSLSRQGSVAGSQGSLDPTAALYSKDSTILYQHRATAPGLGFVPDPCEGKSSLRGED</sequence>
<name>A0A8T1SBP3_CHESE</name>
<dbReference type="GO" id="GO:0050863">
    <property type="term" value="P:regulation of T cell activation"/>
    <property type="evidence" value="ECO:0007669"/>
    <property type="project" value="UniProtKB-ARBA"/>
</dbReference>
<keyword evidence="13" id="KW-1185">Reference proteome</keyword>
<feature type="signal peptide" evidence="10">
    <location>
        <begin position="1"/>
        <end position="24"/>
    </location>
</feature>
<dbReference type="InterPro" id="IPR013106">
    <property type="entry name" value="Ig_V-set"/>
</dbReference>
<feature type="region of interest" description="Disordered" evidence="9">
    <location>
        <begin position="286"/>
        <end position="334"/>
    </location>
</feature>
<feature type="chain" id="PRO_5035924338" evidence="10">
    <location>
        <begin position="25"/>
        <end position="374"/>
    </location>
</feature>
<evidence type="ECO:0000256" key="4">
    <source>
        <dbReference type="ARBA" id="ARBA00022989"/>
    </source>
</evidence>
<dbReference type="AlphaFoldDB" id="A0A8T1SBP3"/>
<keyword evidence="8" id="KW-0393">Immunoglobulin domain</keyword>
<keyword evidence="3 10" id="KW-0732">Signal</keyword>
<evidence type="ECO:0000256" key="5">
    <source>
        <dbReference type="ARBA" id="ARBA00023136"/>
    </source>
</evidence>
<evidence type="ECO:0000256" key="1">
    <source>
        <dbReference type="ARBA" id="ARBA00004167"/>
    </source>
</evidence>
<dbReference type="GO" id="GO:0050852">
    <property type="term" value="P:T cell receptor signaling pathway"/>
    <property type="evidence" value="ECO:0007669"/>
    <property type="project" value="TreeGrafter"/>
</dbReference>
<feature type="compositionally biased region" description="Polar residues" evidence="9">
    <location>
        <begin position="320"/>
        <end position="333"/>
    </location>
</feature>
<dbReference type="InterPro" id="IPR036179">
    <property type="entry name" value="Ig-like_dom_sf"/>
</dbReference>
<dbReference type="GO" id="GO:0005102">
    <property type="term" value="F:signaling receptor binding"/>
    <property type="evidence" value="ECO:0007669"/>
    <property type="project" value="TreeGrafter"/>
</dbReference>
<dbReference type="InterPro" id="IPR013783">
    <property type="entry name" value="Ig-like_fold"/>
</dbReference>
<dbReference type="EMBL" id="JAHGAV010000345">
    <property type="protein sequence ID" value="KAG6926115.1"/>
    <property type="molecule type" value="Genomic_DNA"/>
</dbReference>
<feature type="domain" description="Ig-like" evidence="11">
    <location>
        <begin position="8"/>
        <end position="135"/>
    </location>
</feature>
<keyword evidence="5" id="KW-0472">Membrane</keyword>
<evidence type="ECO:0000259" key="11">
    <source>
        <dbReference type="PROSITE" id="PS50835"/>
    </source>
</evidence>
<dbReference type="Pfam" id="PF08205">
    <property type="entry name" value="C2-set_2"/>
    <property type="match status" value="1"/>
</dbReference>
<evidence type="ECO:0000256" key="3">
    <source>
        <dbReference type="ARBA" id="ARBA00022729"/>
    </source>
</evidence>
<dbReference type="PANTHER" id="PTHR24100">
    <property type="entry name" value="BUTYROPHILIN"/>
    <property type="match status" value="1"/>
</dbReference>
<keyword evidence="6" id="KW-1015">Disulfide bond</keyword>
<evidence type="ECO:0000313" key="13">
    <source>
        <dbReference type="Proteomes" id="UP000765507"/>
    </source>
</evidence>
<gene>
    <name evidence="12" type="ORF">G0U57_012784</name>
</gene>
<dbReference type="GO" id="GO:1903037">
    <property type="term" value="P:regulation of leukocyte cell-cell adhesion"/>
    <property type="evidence" value="ECO:0007669"/>
    <property type="project" value="UniProtKB-ARBA"/>
</dbReference>
<evidence type="ECO:0000256" key="6">
    <source>
        <dbReference type="ARBA" id="ARBA00023157"/>
    </source>
</evidence>
<dbReference type="SMART" id="SM00409">
    <property type="entry name" value="IG"/>
    <property type="match status" value="1"/>
</dbReference>
<dbReference type="Pfam" id="PF07686">
    <property type="entry name" value="V-set"/>
    <property type="match status" value="1"/>
</dbReference>
<evidence type="ECO:0000256" key="8">
    <source>
        <dbReference type="ARBA" id="ARBA00023319"/>
    </source>
</evidence>
<evidence type="ECO:0000313" key="12">
    <source>
        <dbReference type="EMBL" id="KAG6926115.1"/>
    </source>
</evidence>
<keyword evidence="7" id="KW-0325">Glycoprotein</keyword>
<dbReference type="OrthoDB" id="9983389at2759"/>
<dbReference type="Proteomes" id="UP000765507">
    <property type="component" value="Unassembled WGS sequence"/>
</dbReference>
<proteinExistence type="predicted"/>
<organism evidence="12 13">
    <name type="scientific">Chelydra serpentina</name>
    <name type="common">Snapping turtle</name>
    <name type="synonym">Testudo serpentina</name>
    <dbReference type="NCBI Taxonomy" id="8475"/>
    <lineage>
        <taxon>Eukaryota</taxon>
        <taxon>Metazoa</taxon>
        <taxon>Chordata</taxon>
        <taxon>Craniata</taxon>
        <taxon>Vertebrata</taxon>
        <taxon>Euteleostomi</taxon>
        <taxon>Archelosauria</taxon>
        <taxon>Testudinata</taxon>
        <taxon>Testudines</taxon>
        <taxon>Cryptodira</taxon>
        <taxon>Durocryptodira</taxon>
        <taxon>Americhelydia</taxon>
        <taxon>Chelydroidea</taxon>
        <taxon>Chelydridae</taxon>
        <taxon>Chelydra</taxon>
    </lineage>
</organism>
<evidence type="ECO:0000256" key="7">
    <source>
        <dbReference type="ARBA" id="ARBA00023180"/>
    </source>
</evidence>
<dbReference type="PROSITE" id="PS50835">
    <property type="entry name" value="IG_LIKE"/>
    <property type="match status" value="1"/>
</dbReference>
<keyword evidence="2" id="KW-0812">Transmembrane</keyword>
<dbReference type="Gene3D" id="2.60.40.10">
    <property type="entry name" value="Immunoglobulins"/>
    <property type="match status" value="2"/>
</dbReference>
<reference evidence="12 13" key="1">
    <citation type="journal article" date="2020" name="G3 (Bethesda)">
        <title>Draft Genome of the Common Snapping Turtle, Chelydra serpentina, a Model for Phenotypic Plasticity in Reptiles.</title>
        <authorList>
            <person name="Das D."/>
            <person name="Singh S.K."/>
            <person name="Bierstedt J."/>
            <person name="Erickson A."/>
            <person name="Galli G.L.J."/>
            <person name="Crossley D.A. 2nd"/>
            <person name="Rhen T."/>
        </authorList>
    </citation>
    <scope>NUCLEOTIDE SEQUENCE [LARGE SCALE GENOMIC DNA]</scope>
    <source>
        <strain evidence="12">KW</strain>
    </source>
</reference>
<dbReference type="InterPro" id="IPR050504">
    <property type="entry name" value="IgSF_BTN/MOG"/>
</dbReference>
<dbReference type="FunFam" id="2.60.40.10:FF:000142">
    <property type="entry name" value="V-set domain-containing T-cell activation inhibitor 1"/>
    <property type="match status" value="1"/>
</dbReference>
<dbReference type="GO" id="GO:0009897">
    <property type="term" value="C:external side of plasma membrane"/>
    <property type="evidence" value="ECO:0007669"/>
    <property type="project" value="TreeGrafter"/>
</dbReference>
<comment type="subcellular location">
    <subcellularLocation>
        <location evidence="1">Membrane</location>
        <topology evidence="1">Single-pass membrane protein</topology>
    </subcellularLocation>
</comment>
<evidence type="ECO:0000256" key="9">
    <source>
        <dbReference type="SAM" id="MobiDB-lite"/>
    </source>
</evidence>
<dbReference type="SUPFAM" id="SSF48726">
    <property type="entry name" value="Immunoglobulin"/>
    <property type="match status" value="1"/>
</dbReference>
<dbReference type="InterPro" id="IPR013162">
    <property type="entry name" value="CD80_C2-set"/>
</dbReference>
<comment type="caution">
    <text evidence="12">The sequence shown here is derived from an EMBL/GenBank/DDBJ whole genome shotgun (WGS) entry which is preliminary data.</text>
</comment>
<protein>
    <submittedName>
        <fullName evidence="12">CD276 antigen</fullName>
    </submittedName>
</protein>